<evidence type="ECO:0008006" key="4">
    <source>
        <dbReference type="Google" id="ProtNLM"/>
    </source>
</evidence>
<dbReference type="KEGG" id="maq:Maqu_4192"/>
<sequence length="331" mass="36436" precursor="true">MDHNQILKQILFMASVLAVSASLPVGAGASEAEKDDNRYDLNENTQPVLRKGIDLQNLPRDMDLLFPLSPEEKLEIRQRQLEDQEATYKPLRNVEPIRELVQVSANADTIPEIKVTPDYPTSVVFTDITGAPWPISYIGQTTSLATIEQPSGTSNSLVIYAKNSAGRKSVSVFLEGLTLPVTMTISGSSGNYHALKHIRVTERGPNSQTEDVLLASRGQTNTAQTLNPTGQSEEGSSNLDMILNKLAYKVTPEGFKKLKSSDRSVDAWIEIGKPKYMYVMTDYNLVSPGPRAGGRGVTPLQDGVRIYIIPRINPVMALNNEGSRVYLTFKE</sequence>
<reference evidence="3" key="1">
    <citation type="journal article" date="2011" name="Appl. Environ. Microbiol.">
        <title>Genomic potential of Marinobacter aquaeolei, a biogeochemical 'opportunitroph'.</title>
        <authorList>
            <person name="Singer E."/>
            <person name="Webb E.A."/>
            <person name="Nelson W.C."/>
            <person name="Heidelberg J.F."/>
            <person name="Ivanova N."/>
            <person name="Pati A."/>
            <person name="Edwards K.J."/>
        </authorList>
    </citation>
    <scope>NUCLEOTIDE SEQUENCE [LARGE SCALE GENOMIC DNA]</scope>
    <source>
        <strain evidence="3">ATCC 700491 / DSM 11845 / VT8</strain>
    </source>
</reference>
<dbReference type="eggNOG" id="ENOG50328VP">
    <property type="taxonomic scope" value="Bacteria"/>
</dbReference>
<keyword evidence="1" id="KW-0732">Signal</keyword>
<evidence type="ECO:0000313" key="2">
    <source>
        <dbReference type="EMBL" id="ABM21043.1"/>
    </source>
</evidence>
<dbReference type="EMBL" id="CP000515">
    <property type="protein sequence ID" value="ABM21043.1"/>
    <property type="molecule type" value="Genomic_DNA"/>
</dbReference>
<dbReference type="RefSeq" id="WP_011783310.1">
    <property type="nucleotide sequence ID" value="NC_008738.1"/>
</dbReference>
<evidence type="ECO:0000313" key="3">
    <source>
        <dbReference type="Proteomes" id="UP000000998"/>
    </source>
</evidence>
<organism evidence="2 3">
    <name type="scientific">Marinobacter nauticus (strain ATCC 700491 / DSM 11845 / VT8)</name>
    <name type="common">Marinobacter aquaeolei</name>
    <dbReference type="NCBI Taxonomy" id="351348"/>
    <lineage>
        <taxon>Bacteria</taxon>
        <taxon>Pseudomonadati</taxon>
        <taxon>Pseudomonadota</taxon>
        <taxon>Gammaproteobacteria</taxon>
        <taxon>Pseudomonadales</taxon>
        <taxon>Marinobacteraceae</taxon>
        <taxon>Marinobacter</taxon>
    </lineage>
</organism>
<protein>
    <recommendedName>
        <fullName evidence="4">Type IV secretion protein DotH</fullName>
    </recommendedName>
</protein>
<proteinExistence type="predicted"/>
<dbReference type="Pfam" id="PF12293">
    <property type="entry name" value="T4BSS_DotH_IcmK"/>
    <property type="match status" value="1"/>
</dbReference>
<geneLocation type="plasmid" evidence="2 3">
    <name>pMAQU01</name>
</geneLocation>
<dbReference type="HOGENOM" id="CLU_058378_0_1_6"/>
<evidence type="ECO:0000256" key="1">
    <source>
        <dbReference type="SAM" id="SignalP"/>
    </source>
</evidence>
<dbReference type="AlphaFoldDB" id="A1U7S4"/>
<feature type="chain" id="PRO_5002638547" description="Type IV secretion protein DotH" evidence="1">
    <location>
        <begin position="30"/>
        <end position="331"/>
    </location>
</feature>
<dbReference type="InterPro" id="IPR022073">
    <property type="entry name" value="T4BSS_DotH_IcmK"/>
</dbReference>
<name>A1U7S4_MARN8</name>
<accession>A1U7S4</accession>
<feature type="signal peptide" evidence="1">
    <location>
        <begin position="1"/>
        <end position="29"/>
    </location>
</feature>
<keyword evidence="2" id="KW-0614">Plasmid</keyword>
<gene>
    <name evidence="2" type="ordered locus">Maqu_4192</name>
</gene>
<dbReference type="Proteomes" id="UP000000998">
    <property type="component" value="Plasmid pMAQU01"/>
</dbReference>